<organism evidence="1 2">
    <name type="scientific">Lentinula edodes</name>
    <name type="common">Shiitake mushroom</name>
    <name type="synonym">Lentinus edodes</name>
    <dbReference type="NCBI Taxonomy" id="5353"/>
    <lineage>
        <taxon>Eukaryota</taxon>
        <taxon>Fungi</taxon>
        <taxon>Dikarya</taxon>
        <taxon>Basidiomycota</taxon>
        <taxon>Agaricomycotina</taxon>
        <taxon>Agaricomycetes</taxon>
        <taxon>Agaricomycetidae</taxon>
        <taxon>Agaricales</taxon>
        <taxon>Marasmiineae</taxon>
        <taxon>Omphalotaceae</taxon>
        <taxon>Lentinula</taxon>
    </lineage>
</organism>
<reference evidence="1 2" key="1">
    <citation type="submission" date="2016-08" db="EMBL/GenBank/DDBJ databases">
        <authorList>
            <consortium name="Lentinula edodes genome sequencing consortium"/>
            <person name="Sakamoto Y."/>
            <person name="Nakade K."/>
            <person name="Sato S."/>
            <person name="Yoshida Y."/>
            <person name="Miyazaki K."/>
            <person name="Natsume S."/>
            <person name="Konno N."/>
        </authorList>
    </citation>
    <scope>NUCLEOTIDE SEQUENCE [LARGE SCALE GENOMIC DNA]</scope>
    <source>
        <strain evidence="1 2">NBRC 111202</strain>
    </source>
</reference>
<sequence length="66" mass="7522">MKNMQGIETAATGPKAGLPRMIWKLIKCMKLARSRRLSKQNIFHNGRLSRVTKFKRGICNHNTGII</sequence>
<gene>
    <name evidence="1" type="ORF">LENED_008024</name>
</gene>
<comment type="caution">
    <text evidence="1">The sequence shown here is derived from an EMBL/GenBank/DDBJ whole genome shotgun (WGS) entry which is preliminary data.</text>
</comment>
<protein>
    <submittedName>
        <fullName evidence="1">Uncharacterized protein</fullName>
    </submittedName>
</protein>
<dbReference type="AlphaFoldDB" id="A0A1Q3EG16"/>
<evidence type="ECO:0000313" key="1">
    <source>
        <dbReference type="EMBL" id="GAW06126.1"/>
    </source>
</evidence>
<dbReference type="Proteomes" id="UP000188533">
    <property type="component" value="Unassembled WGS sequence"/>
</dbReference>
<proteinExistence type="predicted"/>
<reference evidence="1 2" key="2">
    <citation type="submission" date="2017-02" db="EMBL/GenBank/DDBJ databases">
        <title>A genome survey and senescence transcriptome analysis in Lentinula edodes.</title>
        <authorList>
            <person name="Sakamoto Y."/>
            <person name="Nakade K."/>
            <person name="Sato S."/>
            <person name="Yoshida Y."/>
            <person name="Miyazaki K."/>
            <person name="Natsume S."/>
            <person name="Konno N."/>
        </authorList>
    </citation>
    <scope>NUCLEOTIDE SEQUENCE [LARGE SCALE GENOMIC DNA]</scope>
    <source>
        <strain evidence="1 2">NBRC 111202</strain>
    </source>
</reference>
<name>A0A1Q3EG16_LENED</name>
<evidence type="ECO:0000313" key="2">
    <source>
        <dbReference type="Proteomes" id="UP000188533"/>
    </source>
</evidence>
<accession>A0A1Q3EG16</accession>
<keyword evidence="2" id="KW-1185">Reference proteome</keyword>
<dbReference type="EMBL" id="BDGU01000294">
    <property type="protein sequence ID" value="GAW06126.1"/>
    <property type="molecule type" value="Genomic_DNA"/>
</dbReference>